<feature type="region of interest" description="Disordered" evidence="2">
    <location>
        <begin position="1"/>
        <end position="21"/>
    </location>
</feature>
<dbReference type="Proteomes" id="UP000009022">
    <property type="component" value="Unassembled WGS sequence"/>
</dbReference>
<name>B3S309_TRIAD</name>
<dbReference type="STRING" id="10228.B3S309"/>
<dbReference type="GO" id="GO:0005737">
    <property type="term" value="C:cytoplasm"/>
    <property type="evidence" value="ECO:0000318"/>
    <property type="project" value="GO_Central"/>
</dbReference>
<evidence type="ECO:0000256" key="2">
    <source>
        <dbReference type="SAM" id="MobiDB-lite"/>
    </source>
</evidence>
<protein>
    <recommendedName>
        <fullName evidence="5">Protein FAM136A</fullName>
    </recommendedName>
</protein>
<sequence length="213" mass="23945">MGCNVVQYDGRRSSGESDGTESGVVLSQYTLSTWIAAKVALLSQRSLVDRPVSAHCIILAIGLVSIFDRWLMMESVASRASAALEEVVKEVEDRYIRKLQGKAYRCCAACCENKSLTGHLVQDCVTNCVSDVNRAQEICNQEFGNFQERLNRCALDCQDKIKDKMSSNMNDVEMSKLTKQMEQCFSECVDTRIKLLAKMRKRLASQLDKMVDF</sequence>
<evidence type="ECO:0008006" key="5">
    <source>
        <dbReference type="Google" id="ProtNLM"/>
    </source>
</evidence>
<dbReference type="OMA" id="CAACCEN"/>
<dbReference type="InterPro" id="IPR008560">
    <property type="entry name" value="DUF842_euk"/>
</dbReference>
<dbReference type="GeneID" id="6755963"/>
<dbReference type="PANTHER" id="PTHR21096:SF0">
    <property type="entry name" value="PROTEIN FAM136A"/>
    <property type="match status" value="1"/>
</dbReference>
<organism evidence="3 4">
    <name type="scientific">Trichoplax adhaerens</name>
    <name type="common">Trichoplax reptans</name>
    <dbReference type="NCBI Taxonomy" id="10228"/>
    <lineage>
        <taxon>Eukaryota</taxon>
        <taxon>Metazoa</taxon>
        <taxon>Placozoa</taxon>
        <taxon>Uniplacotomia</taxon>
        <taxon>Trichoplacea</taxon>
        <taxon>Trichoplacidae</taxon>
        <taxon>Trichoplax</taxon>
    </lineage>
</organism>
<gene>
    <name evidence="3" type="ORF">TRIADDRAFT_58554</name>
</gene>
<dbReference type="eggNOG" id="KOG3377">
    <property type="taxonomic scope" value="Eukaryota"/>
</dbReference>
<dbReference type="OrthoDB" id="9975421at2759"/>
<dbReference type="Pfam" id="PF05811">
    <property type="entry name" value="DUF842"/>
    <property type="match status" value="1"/>
</dbReference>
<comment type="similarity">
    <text evidence="1">Belongs to the FAM136 family.</text>
</comment>
<dbReference type="PANTHER" id="PTHR21096">
    <property type="entry name" value="PROTEIN FAM136A"/>
    <property type="match status" value="1"/>
</dbReference>
<dbReference type="KEGG" id="tad:TRIADDRAFT_58554"/>
<reference evidence="3 4" key="1">
    <citation type="journal article" date="2008" name="Nature">
        <title>The Trichoplax genome and the nature of placozoans.</title>
        <authorList>
            <person name="Srivastava M."/>
            <person name="Begovic E."/>
            <person name="Chapman J."/>
            <person name="Putnam N.H."/>
            <person name="Hellsten U."/>
            <person name="Kawashima T."/>
            <person name="Kuo A."/>
            <person name="Mitros T."/>
            <person name="Salamov A."/>
            <person name="Carpenter M.L."/>
            <person name="Signorovitch A.Y."/>
            <person name="Moreno M.A."/>
            <person name="Kamm K."/>
            <person name="Grimwood J."/>
            <person name="Schmutz J."/>
            <person name="Shapiro H."/>
            <person name="Grigoriev I.V."/>
            <person name="Buss L.W."/>
            <person name="Schierwater B."/>
            <person name="Dellaporta S.L."/>
            <person name="Rokhsar D.S."/>
        </authorList>
    </citation>
    <scope>NUCLEOTIDE SEQUENCE [LARGE SCALE GENOMIC DNA]</scope>
    <source>
        <strain evidence="3 4">Grell-BS-1999</strain>
    </source>
</reference>
<dbReference type="InParanoid" id="B3S309"/>
<dbReference type="HOGENOM" id="CLU_1295874_0_0_1"/>
<evidence type="ECO:0000313" key="3">
    <source>
        <dbReference type="EMBL" id="EDV22711.1"/>
    </source>
</evidence>
<proteinExistence type="inferred from homology"/>
<dbReference type="FunCoup" id="B3S309">
    <property type="interactions" value="1506"/>
</dbReference>
<accession>B3S309</accession>
<evidence type="ECO:0000256" key="1">
    <source>
        <dbReference type="ARBA" id="ARBA00009952"/>
    </source>
</evidence>
<keyword evidence="4" id="KW-1185">Reference proteome</keyword>
<dbReference type="RefSeq" id="XP_002114577.1">
    <property type="nucleotide sequence ID" value="XM_002114541.1"/>
</dbReference>
<evidence type="ECO:0000313" key="4">
    <source>
        <dbReference type="Proteomes" id="UP000009022"/>
    </source>
</evidence>
<dbReference type="CTD" id="6755963"/>
<dbReference type="EMBL" id="DS985248">
    <property type="protein sequence ID" value="EDV22711.1"/>
    <property type="molecule type" value="Genomic_DNA"/>
</dbReference>
<dbReference type="AlphaFoldDB" id="B3S309"/>
<dbReference type="PhylomeDB" id="B3S309"/>